<feature type="domain" description="N-acetyltransferase" evidence="3">
    <location>
        <begin position="1"/>
        <end position="177"/>
    </location>
</feature>
<dbReference type="InterPro" id="IPR016181">
    <property type="entry name" value="Acyl_CoA_acyltransferase"/>
</dbReference>
<protein>
    <submittedName>
        <fullName evidence="4">Alpha-tubulin N-acetyltransferase</fullName>
    </submittedName>
</protein>
<reference evidence="4" key="1">
    <citation type="submission" date="2015-07" db="EMBL/GenBank/DDBJ databases">
        <title>Adaptation to a free-living lifestyle via gene acquisitions in the diplomonad Trepomonas sp. PC1.</title>
        <authorList>
            <person name="Xu F."/>
            <person name="Jerlstrom-Hultqvist J."/>
            <person name="Kolisko M."/>
            <person name="Simpson A.G.B."/>
            <person name="Roger A.J."/>
            <person name="Svard S.G."/>
            <person name="Andersson J.O."/>
        </authorList>
    </citation>
    <scope>NUCLEOTIDE SEQUENCE</scope>
    <source>
        <strain evidence="4">PC1</strain>
    </source>
</reference>
<dbReference type="PANTHER" id="PTHR12327">
    <property type="entry name" value="ALPHA-TUBULIN N-ACETYLTRANSFERASE 1"/>
    <property type="match status" value="1"/>
</dbReference>
<dbReference type="InterPro" id="IPR038746">
    <property type="entry name" value="Atat"/>
</dbReference>
<name>A0A146K5T5_9EUKA</name>
<dbReference type="AlphaFoldDB" id="A0A146K5T5"/>
<evidence type="ECO:0000256" key="2">
    <source>
        <dbReference type="ARBA" id="ARBA00023315"/>
    </source>
</evidence>
<dbReference type="GO" id="GO:0005874">
    <property type="term" value="C:microtubule"/>
    <property type="evidence" value="ECO:0007669"/>
    <property type="project" value="InterPro"/>
</dbReference>
<dbReference type="GO" id="GO:0019799">
    <property type="term" value="F:tubulin N-acetyltransferase activity"/>
    <property type="evidence" value="ECO:0007669"/>
    <property type="project" value="InterPro"/>
</dbReference>
<organism evidence="4">
    <name type="scientific">Trepomonas sp. PC1</name>
    <dbReference type="NCBI Taxonomy" id="1076344"/>
    <lineage>
        <taxon>Eukaryota</taxon>
        <taxon>Metamonada</taxon>
        <taxon>Diplomonadida</taxon>
        <taxon>Hexamitidae</taxon>
        <taxon>Hexamitinae</taxon>
        <taxon>Trepomonas</taxon>
    </lineage>
</organism>
<proteinExistence type="predicted"/>
<keyword evidence="1 4" id="KW-0808">Transferase</keyword>
<keyword evidence="2" id="KW-0012">Acyltransferase</keyword>
<dbReference type="PROSITE" id="PS51730">
    <property type="entry name" value="GNAT_ATAT"/>
    <property type="match status" value="1"/>
</dbReference>
<evidence type="ECO:0000313" key="4">
    <source>
        <dbReference type="EMBL" id="JAP91244.1"/>
    </source>
</evidence>
<dbReference type="InterPro" id="IPR007965">
    <property type="entry name" value="GNAT_ATAT"/>
</dbReference>
<feature type="non-terminal residue" evidence="4">
    <location>
        <position position="264"/>
    </location>
</feature>
<sequence>MEFNFSLFRLFKVQKPSIVILSPLSIQSYSRDELLQIDQILTKMGKASQKAQNLPQPITSLQYISSQLHTVILLIEQQKALGIHKIGPKHLFQYDDQGKSHELDAFCCLDFYVHESMQRRGLGKLLFLAAENYSGLGARLWAFDKPSPKLFQFLQKNYQMSLEKLFSIQVSKFAMHQHAVEVFGELFRKMHTQMKLGRLKVVSSPTGGFGWDDVFDQLGKEYKLKKFGQMKFEMDTLDAVEYLKIQAEECVEVVKTQQVVQRKQ</sequence>
<accession>A0A146K5T5</accession>
<dbReference type="SUPFAM" id="SSF55729">
    <property type="entry name" value="Acyl-CoA N-acyltransferases (Nat)"/>
    <property type="match status" value="1"/>
</dbReference>
<evidence type="ECO:0000259" key="3">
    <source>
        <dbReference type="PROSITE" id="PS51730"/>
    </source>
</evidence>
<gene>
    <name evidence="4" type="ORF">TPC1_17201</name>
</gene>
<dbReference type="EMBL" id="GDID01005362">
    <property type="protein sequence ID" value="JAP91244.1"/>
    <property type="molecule type" value="Transcribed_RNA"/>
</dbReference>
<evidence type="ECO:0000256" key="1">
    <source>
        <dbReference type="ARBA" id="ARBA00022679"/>
    </source>
</evidence>
<dbReference type="PANTHER" id="PTHR12327:SF0">
    <property type="entry name" value="ALPHA-TUBULIN N-ACETYLTRANSFERASE 1"/>
    <property type="match status" value="1"/>
</dbReference>
<dbReference type="Pfam" id="PF05301">
    <property type="entry name" value="Acetyltransf_16"/>
    <property type="match status" value="1"/>
</dbReference>
<dbReference type="Gene3D" id="3.40.630.30">
    <property type="match status" value="1"/>
</dbReference>
<dbReference type="CDD" id="cd04301">
    <property type="entry name" value="NAT_SF"/>
    <property type="match status" value="1"/>
</dbReference>